<name>A0A8B6M8D5_METTU</name>
<comment type="caution">
    <text evidence="2">The sequence shown here is derived from an EMBL/GenBank/DDBJ whole genome shotgun (WGS) entry which is preliminary data.</text>
</comment>
<dbReference type="Proteomes" id="UP000485880">
    <property type="component" value="Unassembled WGS sequence"/>
</dbReference>
<dbReference type="Pfam" id="PF12802">
    <property type="entry name" value="MarR_2"/>
    <property type="match status" value="1"/>
</dbReference>
<organism evidence="2 3">
    <name type="scientific">Methylocella tundrae</name>
    <dbReference type="NCBI Taxonomy" id="227605"/>
    <lineage>
        <taxon>Bacteria</taxon>
        <taxon>Pseudomonadati</taxon>
        <taxon>Pseudomonadota</taxon>
        <taxon>Alphaproteobacteria</taxon>
        <taxon>Hyphomicrobiales</taxon>
        <taxon>Beijerinckiaceae</taxon>
        <taxon>Methylocella</taxon>
    </lineage>
</organism>
<dbReference type="SMART" id="SM00347">
    <property type="entry name" value="HTH_MARR"/>
    <property type="match status" value="1"/>
</dbReference>
<dbReference type="InterPro" id="IPR036388">
    <property type="entry name" value="WH-like_DNA-bd_sf"/>
</dbReference>
<accession>A0A8B6M8D5</accession>
<dbReference type="RefSeq" id="WP_174512618.1">
    <property type="nucleotide sequence ID" value="NZ_CABFMQ020000083.1"/>
</dbReference>
<dbReference type="SUPFAM" id="SSF46785">
    <property type="entry name" value="Winged helix' DNA-binding domain"/>
    <property type="match status" value="1"/>
</dbReference>
<dbReference type="PANTHER" id="PTHR33164:SF43">
    <property type="entry name" value="HTH-TYPE TRANSCRIPTIONAL REPRESSOR YETL"/>
    <property type="match status" value="1"/>
</dbReference>
<protein>
    <submittedName>
        <fullName evidence="2">Putative Transcriptional regulator, MarR family</fullName>
    </submittedName>
</protein>
<proteinExistence type="predicted"/>
<dbReference type="InterPro" id="IPR000835">
    <property type="entry name" value="HTH_MarR-typ"/>
</dbReference>
<dbReference type="InterPro" id="IPR039422">
    <property type="entry name" value="MarR/SlyA-like"/>
</dbReference>
<evidence type="ECO:0000259" key="1">
    <source>
        <dbReference type="PROSITE" id="PS50995"/>
    </source>
</evidence>
<dbReference type="InterPro" id="IPR036390">
    <property type="entry name" value="WH_DNA-bd_sf"/>
</dbReference>
<keyword evidence="3" id="KW-1185">Reference proteome</keyword>
<dbReference type="GO" id="GO:0003700">
    <property type="term" value="F:DNA-binding transcription factor activity"/>
    <property type="evidence" value="ECO:0007669"/>
    <property type="project" value="InterPro"/>
</dbReference>
<evidence type="ECO:0000313" key="3">
    <source>
        <dbReference type="Proteomes" id="UP000485880"/>
    </source>
</evidence>
<dbReference type="PANTHER" id="PTHR33164">
    <property type="entry name" value="TRANSCRIPTIONAL REGULATOR, MARR FAMILY"/>
    <property type="match status" value="1"/>
</dbReference>
<sequence>MNKDMTPLLGYRLKLAQHALHRRMEEALKPLGLNPAQYAVLAELNARPDQTNADLAERAFITPQSMQGVLAKLEGLRLVERRQDVRHGRRQLARLTPDGYVKAEAANAEMMRVEEVLEAAVDPDTVQDAVDLMDRLHSAMCKQD</sequence>
<feature type="domain" description="HTH marR-type" evidence="1">
    <location>
        <begin position="6"/>
        <end position="138"/>
    </location>
</feature>
<evidence type="ECO:0000313" key="2">
    <source>
        <dbReference type="EMBL" id="VTZ50565.1"/>
    </source>
</evidence>
<gene>
    <name evidence="2" type="ORF">MPC4_260002</name>
</gene>
<dbReference type="EMBL" id="CABFMQ020000083">
    <property type="protein sequence ID" value="VTZ50565.1"/>
    <property type="molecule type" value="Genomic_DNA"/>
</dbReference>
<reference evidence="2 3" key="1">
    <citation type="submission" date="2019-05" db="EMBL/GenBank/DDBJ databases">
        <authorList>
            <person name="Farhan Ul Haque M."/>
        </authorList>
    </citation>
    <scope>NUCLEOTIDE SEQUENCE [LARGE SCALE GENOMIC DNA]</scope>
    <source>
        <strain evidence="2">2</strain>
    </source>
</reference>
<dbReference type="GO" id="GO:0006950">
    <property type="term" value="P:response to stress"/>
    <property type="evidence" value="ECO:0007669"/>
    <property type="project" value="TreeGrafter"/>
</dbReference>
<dbReference type="AlphaFoldDB" id="A0A8B6M8D5"/>
<dbReference type="PROSITE" id="PS50995">
    <property type="entry name" value="HTH_MARR_2"/>
    <property type="match status" value="1"/>
</dbReference>
<dbReference type="Gene3D" id="1.10.10.10">
    <property type="entry name" value="Winged helix-like DNA-binding domain superfamily/Winged helix DNA-binding domain"/>
    <property type="match status" value="1"/>
</dbReference>